<dbReference type="EMBL" id="CAJVQC010142574">
    <property type="protein sequence ID" value="CAG8844417.1"/>
    <property type="molecule type" value="Genomic_DNA"/>
</dbReference>
<accession>A0ACA9SRI9</accession>
<proteinExistence type="predicted"/>
<keyword evidence="2" id="KW-1185">Reference proteome</keyword>
<protein>
    <submittedName>
        <fullName evidence="1">6421_t:CDS:1</fullName>
    </submittedName>
</protein>
<name>A0ACA9SRI9_9GLOM</name>
<dbReference type="Proteomes" id="UP000789920">
    <property type="component" value="Unassembled WGS sequence"/>
</dbReference>
<comment type="caution">
    <text evidence="1">The sequence shown here is derived from an EMBL/GenBank/DDBJ whole genome shotgun (WGS) entry which is preliminary data.</text>
</comment>
<evidence type="ECO:0000313" key="1">
    <source>
        <dbReference type="EMBL" id="CAG8844417.1"/>
    </source>
</evidence>
<feature type="non-terminal residue" evidence="1">
    <location>
        <position position="1"/>
    </location>
</feature>
<gene>
    <name evidence="1" type="ORF">RPERSI_LOCUS33191</name>
</gene>
<reference evidence="1" key="1">
    <citation type="submission" date="2021-06" db="EMBL/GenBank/DDBJ databases">
        <authorList>
            <person name="Kallberg Y."/>
            <person name="Tangrot J."/>
            <person name="Rosling A."/>
        </authorList>
    </citation>
    <scope>NUCLEOTIDE SEQUENCE</scope>
    <source>
        <strain evidence="1">MA461A</strain>
    </source>
</reference>
<evidence type="ECO:0000313" key="2">
    <source>
        <dbReference type="Proteomes" id="UP000789920"/>
    </source>
</evidence>
<sequence>EYEQSYTMHCIFYILQNLPQNLKAKLGQQCQEFVQDFYTAGNSLVPKVFEQK</sequence>
<organism evidence="1 2">
    <name type="scientific">Racocetra persica</name>
    <dbReference type="NCBI Taxonomy" id="160502"/>
    <lineage>
        <taxon>Eukaryota</taxon>
        <taxon>Fungi</taxon>
        <taxon>Fungi incertae sedis</taxon>
        <taxon>Mucoromycota</taxon>
        <taxon>Glomeromycotina</taxon>
        <taxon>Glomeromycetes</taxon>
        <taxon>Diversisporales</taxon>
        <taxon>Gigasporaceae</taxon>
        <taxon>Racocetra</taxon>
    </lineage>
</organism>